<keyword evidence="1" id="KW-0732">Signal</keyword>
<gene>
    <name evidence="2" type="ORF">EES38_16925</name>
</gene>
<evidence type="ECO:0000313" key="3">
    <source>
        <dbReference type="Proteomes" id="UP000281112"/>
    </source>
</evidence>
<dbReference type="AlphaFoldDB" id="A0A3N9TXZ0"/>
<organism evidence="2 3">
    <name type="scientific">Vibrio viridaestus</name>
    <dbReference type="NCBI Taxonomy" id="2487322"/>
    <lineage>
        <taxon>Bacteria</taxon>
        <taxon>Pseudomonadati</taxon>
        <taxon>Pseudomonadota</taxon>
        <taxon>Gammaproteobacteria</taxon>
        <taxon>Vibrionales</taxon>
        <taxon>Vibrionaceae</taxon>
        <taxon>Vibrio</taxon>
    </lineage>
</organism>
<evidence type="ECO:0000256" key="1">
    <source>
        <dbReference type="SAM" id="SignalP"/>
    </source>
</evidence>
<dbReference type="InterPro" id="IPR021290">
    <property type="entry name" value="DUF2861"/>
</dbReference>
<proteinExistence type="predicted"/>
<dbReference type="OrthoDB" id="5914970at2"/>
<accession>A0A3N9TXZ0</accession>
<dbReference type="Pfam" id="PF11060">
    <property type="entry name" value="DUF2861"/>
    <property type="match status" value="1"/>
</dbReference>
<dbReference type="RefSeq" id="WP_124938392.1">
    <property type="nucleotide sequence ID" value="NZ_RJVQ01000009.1"/>
</dbReference>
<name>A0A3N9TXZ0_9VIBR</name>
<comment type="caution">
    <text evidence="2">The sequence shown here is derived from an EMBL/GenBank/DDBJ whole genome shotgun (WGS) entry which is preliminary data.</text>
</comment>
<feature type="chain" id="PRO_5018002221" evidence="1">
    <location>
        <begin position="22"/>
        <end position="292"/>
    </location>
</feature>
<protein>
    <submittedName>
        <fullName evidence="2">DUF2861 family protein</fullName>
    </submittedName>
</protein>
<evidence type="ECO:0000313" key="2">
    <source>
        <dbReference type="EMBL" id="RQW61792.1"/>
    </source>
</evidence>
<feature type="signal peptide" evidence="1">
    <location>
        <begin position="1"/>
        <end position="21"/>
    </location>
</feature>
<dbReference type="EMBL" id="RJVQ01000009">
    <property type="protein sequence ID" value="RQW61792.1"/>
    <property type="molecule type" value="Genomic_DNA"/>
</dbReference>
<dbReference type="Proteomes" id="UP000281112">
    <property type="component" value="Unassembled WGS sequence"/>
</dbReference>
<reference evidence="2 3" key="1">
    <citation type="submission" date="2018-11" db="EMBL/GenBank/DDBJ databases">
        <title>Vibrio LJC006 sp. nov., isolated from seawater during the bloom of the enteromorpha.</title>
        <authorList>
            <person name="Liang J."/>
        </authorList>
    </citation>
    <scope>NUCLEOTIDE SEQUENCE [LARGE SCALE GENOMIC DNA]</scope>
    <source>
        <strain evidence="2 3">LJC006</strain>
    </source>
</reference>
<sequence length="292" mass="33266">MKSKLIAVILGAAVVAPYANSAWFEKNTPLTQAHQHLLNNQLPAMFDSLVEVWQSQHSVSLNDHLNSLLRQSLNVDCGKSLSEQPFPDWVKSITIRAIEIQSPGREAHQVIVDTVTNNEIKDISLTKWVNSSISQDASFNQLNSDGVNKGEFAYIKRYNLTSPLDIGLYRLIVTKDDSTSWSTWVILDQTSDEHSVHWIAKDQWNVKKTAIPNPYCPLPKLNVSVYQYVDGKYQERWHKSYDSDYPSILESNNLPPNRYVLAVSMNHQRWQGPIAIERSQVISKTYDISPEE</sequence>
<keyword evidence="3" id="KW-1185">Reference proteome</keyword>